<evidence type="ECO:0000259" key="4">
    <source>
        <dbReference type="Pfam" id="PF23317"/>
    </source>
</evidence>
<feature type="transmembrane region" description="Helical" evidence="2">
    <location>
        <begin position="497"/>
        <end position="518"/>
    </location>
</feature>
<feature type="domain" description="YVC1 N-terminal linker helical" evidence="3">
    <location>
        <begin position="97"/>
        <end position="260"/>
    </location>
</feature>
<feature type="compositionally biased region" description="Polar residues" evidence="1">
    <location>
        <begin position="933"/>
        <end position="952"/>
    </location>
</feature>
<feature type="region of interest" description="Disordered" evidence="1">
    <location>
        <begin position="280"/>
        <end position="310"/>
    </location>
</feature>
<dbReference type="PANTHER" id="PTHR35859:SF4">
    <property type="entry name" value="MEMBRANE CHANNEL PROTEIN, PUTATIVE (AFU_ORTHOLOGUE AFUA_6G11300)-RELATED"/>
    <property type="match status" value="1"/>
</dbReference>
<reference evidence="6" key="1">
    <citation type="journal article" date="2020" name="Stud. Mycol.">
        <title>101 Dothideomycetes genomes: A test case for predicting lifestyles and emergence of pathogens.</title>
        <authorList>
            <person name="Haridas S."/>
            <person name="Albert R."/>
            <person name="Binder M."/>
            <person name="Bloem J."/>
            <person name="LaButti K."/>
            <person name="Salamov A."/>
            <person name="Andreopoulos B."/>
            <person name="Baker S."/>
            <person name="Barry K."/>
            <person name="Bills G."/>
            <person name="Bluhm B."/>
            <person name="Cannon C."/>
            <person name="Castanera R."/>
            <person name="Culley D."/>
            <person name="Daum C."/>
            <person name="Ezra D."/>
            <person name="Gonzalez J."/>
            <person name="Henrissat B."/>
            <person name="Kuo A."/>
            <person name="Liang C."/>
            <person name="Lipzen A."/>
            <person name="Lutzoni F."/>
            <person name="Magnuson J."/>
            <person name="Mondo S."/>
            <person name="Nolan M."/>
            <person name="Ohm R."/>
            <person name="Pangilinan J."/>
            <person name="Park H.-J."/>
            <person name="Ramirez L."/>
            <person name="Alfaro M."/>
            <person name="Sun H."/>
            <person name="Tritt A."/>
            <person name="Yoshinaga Y."/>
            <person name="Zwiers L.-H."/>
            <person name="Turgeon B."/>
            <person name="Goodwin S."/>
            <person name="Spatafora J."/>
            <person name="Crous P."/>
            <person name="Grigoriev I."/>
        </authorList>
    </citation>
    <scope>NUCLEOTIDE SEQUENCE [LARGE SCALE GENOMIC DNA]</scope>
    <source>
        <strain evidence="6">CBS 304.66</strain>
    </source>
</reference>
<keyword evidence="2" id="KW-0812">Transmembrane</keyword>
<keyword evidence="6" id="KW-1185">Reference proteome</keyword>
<organism evidence="5 6">
    <name type="scientific">Lojkania enalia</name>
    <dbReference type="NCBI Taxonomy" id="147567"/>
    <lineage>
        <taxon>Eukaryota</taxon>
        <taxon>Fungi</taxon>
        <taxon>Dikarya</taxon>
        <taxon>Ascomycota</taxon>
        <taxon>Pezizomycotina</taxon>
        <taxon>Dothideomycetes</taxon>
        <taxon>Pleosporomycetidae</taxon>
        <taxon>Pleosporales</taxon>
        <taxon>Pleosporales incertae sedis</taxon>
        <taxon>Lojkania</taxon>
    </lineage>
</organism>
<dbReference type="PANTHER" id="PTHR35859">
    <property type="entry name" value="NONSELECTIVE CATION CHANNEL PROTEIN"/>
    <property type="match status" value="1"/>
</dbReference>
<sequence length="1138" mass="127627">MFASLLRRQKGPWSERTPLLAALHRYRNRHHEDDDDDDDDDNNNNNNSASEANDEYPEDIGQYDGEDEDDDDGRRDGPLLPVFSEFLDRLPIYNTTHAIRIIVVQRCETTLSWDQLRSPQVSQFLVKPIQQQIHAEHFSRGTLYCLLSNCLQFRKEGEAHPGNVGVSKSRALICELLAMRLLKEFSTRELIDALSYDFDPLQGMALPTAGGTNTPRPSPRSARISTLEIAIRAQAKKFLAHPLVVQQLEAIWAGTIVFHSIADSLHRNPSSLHGRHYNTLSAEVSPGRGPSQQKQSPKQGHSTPPESSVRRTVTLYDPHEASLFKLSRLRVPRYRNLFSTLSFGIMLGLFLAVLSEKSDDITALEVLFWCWSAGYMLDEIVGFSEQGFGLYIMSVWNAFDLGILMMFMVYYVLRLYGILAPDVSRHSVAQMAYDVLGSTAVLLFPRLFSALDHYRYFSQLLIAFRMMAMDLVAILVLIIISCSGFLVAFTLSFKKDLSAPGAIYALFQMLMGFTPAAWEIWDEYNILGKTLLTLFLFICHFLIVTILITVLTNSFMAIVQNANEEHQFLFAVNTISMVKSDALFSYIPPTNILGWVLIPLKYFVGFRRFVRMNRLLIKITHIPILFSIFLYERVLLSNFAYGPTDLVEQRGRAQHQGPVPAFSLRGPTDMFSPGTRLREPSITTFHKDRALDEVFRRPFRGPSHLRPTGRLPGRRNSGNVVTDWMKGMGNEGDAFPPQEDTRSTLDRLETRSRPTLRRSKTAGLVQRGRRHPLATTRTIASDPDDNAISFDLPITEEDEPNMSMDDLRQQTDADGDDELLTNDEDDRGSPKTVTEGTRRVSDKENRLHGDDETSEDEYFRTPMTVKPRTPGRTPALTPARSPVLGSSPSTNGFLHGREASPSKIQPRQKPGHSRNLSSNTVLFSPNKDMMEQPSRSTSPIRPTRPSTRSGTATPGRIMGDGHRTPKRPGLPSAAVIKPRSILPPRDVNPTGSNIGGFLALDQRRRFPSFSAQALDLASDLGDNRHAPDFGNLGALPASFTTQLEIAARMRAQQGSDEESNRMSRIMLARMTTLEEGFRDVLKEVKGLKRGSEDGVPSRAVSRGIRTPPSEYAKTKEKGKGKKKQAKKDVGEQRMGSSV</sequence>
<evidence type="ECO:0000256" key="1">
    <source>
        <dbReference type="SAM" id="MobiDB-lite"/>
    </source>
</evidence>
<feature type="compositionally biased region" description="Basic and acidic residues" evidence="1">
    <location>
        <begin position="739"/>
        <end position="752"/>
    </location>
</feature>
<dbReference type="OrthoDB" id="2373987at2759"/>
<feature type="domain" description="Calcium channel YVC1-like C-terminal transmembrane" evidence="4">
    <location>
        <begin position="342"/>
        <end position="648"/>
    </location>
</feature>
<gene>
    <name evidence="5" type="ORF">CC78DRAFT_284473</name>
</gene>
<feature type="compositionally biased region" description="Acidic residues" evidence="1">
    <location>
        <begin position="813"/>
        <end position="826"/>
    </location>
</feature>
<feature type="compositionally biased region" description="Acidic residues" evidence="1">
    <location>
        <begin position="33"/>
        <end position="42"/>
    </location>
</feature>
<keyword evidence="2" id="KW-0472">Membrane</keyword>
<feature type="compositionally biased region" description="Polar residues" evidence="1">
    <location>
        <begin position="290"/>
        <end position="306"/>
    </location>
</feature>
<comment type="caution">
    <text evidence="5">The sequence shown here is derived from an EMBL/GenBank/DDBJ whole genome shotgun (WGS) entry which is preliminary data.</text>
</comment>
<feature type="region of interest" description="Disordered" evidence="1">
    <location>
        <begin position="1085"/>
        <end position="1138"/>
    </location>
</feature>
<dbReference type="InterPro" id="IPR056337">
    <property type="entry name" value="LHD_YVC1"/>
</dbReference>
<dbReference type="InterPro" id="IPR052971">
    <property type="entry name" value="TRP_calcium_channel"/>
</dbReference>
<keyword evidence="2" id="KW-1133">Transmembrane helix</keyword>
<feature type="transmembrane region" description="Helical" evidence="2">
    <location>
        <begin position="389"/>
        <end position="411"/>
    </location>
</feature>
<feature type="transmembrane region" description="Helical" evidence="2">
    <location>
        <begin position="431"/>
        <end position="451"/>
    </location>
</feature>
<feature type="transmembrane region" description="Helical" evidence="2">
    <location>
        <begin position="615"/>
        <end position="631"/>
    </location>
</feature>
<name>A0A9P4K744_9PLEO</name>
<evidence type="ECO:0008006" key="7">
    <source>
        <dbReference type="Google" id="ProtNLM"/>
    </source>
</evidence>
<dbReference type="Pfam" id="PF23190">
    <property type="entry name" value="LHD_TRPY1"/>
    <property type="match status" value="1"/>
</dbReference>
<feature type="region of interest" description="Disordered" evidence="1">
    <location>
        <begin position="24"/>
        <end position="77"/>
    </location>
</feature>
<feature type="transmembrane region" description="Helical" evidence="2">
    <location>
        <begin position="530"/>
        <end position="551"/>
    </location>
</feature>
<evidence type="ECO:0000259" key="3">
    <source>
        <dbReference type="Pfam" id="PF23190"/>
    </source>
</evidence>
<proteinExistence type="predicted"/>
<feature type="transmembrane region" description="Helical" evidence="2">
    <location>
        <begin position="471"/>
        <end position="491"/>
    </location>
</feature>
<feature type="transmembrane region" description="Helical" evidence="2">
    <location>
        <begin position="583"/>
        <end position="603"/>
    </location>
</feature>
<dbReference type="Pfam" id="PF23317">
    <property type="entry name" value="YVC1_C"/>
    <property type="match status" value="1"/>
</dbReference>
<feature type="transmembrane region" description="Helical" evidence="2">
    <location>
        <begin position="337"/>
        <end position="355"/>
    </location>
</feature>
<feature type="compositionally biased region" description="Basic and acidic residues" evidence="1">
    <location>
        <begin position="836"/>
        <end position="851"/>
    </location>
</feature>
<dbReference type="AlphaFoldDB" id="A0A9P4K744"/>
<evidence type="ECO:0000313" key="6">
    <source>
        <dbReference type="Proteomes" id="UP000800093"/>
    </source>
</evidence>
<dbReference type="Proteomes" id="UP000800093">
    <property type="component" value="Unassembled WGS sequence"/>
</dbReference>
<dbReference type="EMBL" id="ML986627">
    <property type="protein sequence ID" value="KAF2263333.1"/>
    <property type="molecule type" value="Genomic_DNA"/>
</dbReference>
<feature type="region of interest" description="Disordered" evidence="1">
    <location>
        <begin position="729"/>
        <end position="972"/>
    </location>
</feature>
<evidence type="ECO:0000256" key="2">
    <source>
        <dbReference type="SAM" id="Phobius"/>
    </source>
</evidence>
<accession>A0A9P4K744</accession>
<dbReference type="InterPro" id="IPR056336">
    <property type="entry name" value="YVC1_C"/>
</dbReference>
<feature type="compositionally biased region" description="Polar residues" evidence="1">
    <location>
        <begin position="914"/>
        <end position="923"/>
    </location>
</feature>
<evidence type="ECO:0000313" key="5">
    <source>
        <dbReference type="EMBL" id="KAF2263333.1"/>
    </source>
</evidence>
<protein>
    <recommendedName>
        <fullName evidence="7">Ion transport domain-containing protein</fullName>
    </recommendedName>
</protein>